<keyword evidence="3" id="KW-1185">Reference proteome</keyword>
<dbReference type="Proteomes" id="UP000315295">
    <property type="component" value="Unassembled WGS sequence"/>
</dbReference>
<gene>
    <name evidence="2" type="ORF">C1H46_012119</name>
</gene>
<evidence type="ECO:0000313" key="2">
    <source>
        <dbReference type="EMBL" id="TQE02248.1"/>
    </source>
</evidence>
<name>A0A540MTZ2_MALBA</name>
<evidence type="ECO:0000313" key="3">
    <source>
        <dbReference type="Proteomes" id="UP000315295"/>
    </source>
</evidence>
<protein>
    <submittedName>
        <fullName evidence="2">Uncharacterized protein</fullName>
    </submittedName>
</protein>
<organism evidence="2 3">
    <name type="scientific">Malus baccata</name>
    <name type="common">Siberian crab apple</name>
    <name type="synonym">Pyrus baccata</name>
    <dbReference type="NCBI Taxonomy" id="106549"/>
    <lineage>
        <taxon>Eukaryota</taxon>
        <taxon>Viridiplantae</taxon>
        <taxon>Streptophyta</taxon>
        <taxon>Embryophyta</taxon>
        <taxon>Tracheophyta</taxon>
        <taxon>Spermatophyta</taxon>
        <taxon>Magnoliopsida</taxon>
        <taxon>eudicotyledons</taxon>
        <taxon>Gunneridae</taxon>
        <taxon>Pentapetalae</taxon>
        <taxon>rosids</taxon>
        <taxon>fabids</taxon>
        <taxon>Rosales</taxon>
        <taxon>Rosaceae</taxon>
        <taxon>Amygdaloideae</taxon>
        <taxon>Maleae</taxon>
        <taxon>Malus</taxon>
    </lineage>
</organism>
<dbReference type="PANTHER" id="PTHR37248:SF1">
    <property type="entry name" value="TRANSLATION INITIATION FACTOR"/>
    <property type="match status" value="1"/>
</dbReference>
<feature type="compositionally biased region" description="Basic and acidic residues" evidence="1">
    <location>
        <begin position="106"/>
        <end position="117"/>
    </location>
</feature>
<proteinExistence type="predicted"/>
<evidence type="ECO:0000256" key="1">
    <source>
        <dbReference type="SAM" id="MobiDB-lite"/>
    </source>
</evidence>
<dbReference type="AlphaFoldDB" id="A0A540MTZ2"/>
<dbReference type="EMBL" id="VIEB01000179">
    <property type="protein sequence ID" value="TQE02248.1"/>
    <property type="molecule type" value="Genomic_DNA"/>
</dbReference>
<accession>A0A540MTZ2</accession>
<dbReference type="PANTHER" id="PTHR37248">
    <property type="entry name" value="TRANSLATION INITIATION FACTOR"/>
    <property type="match status" value="1"/>
</dbReference>
<comment type="caution">
    <text evidence="2">The sequence shown here is derived from an EMBL/GenBank/DDBJ whole genome shotgun (WGS) entry which is preliminary data.</text>
</comment>
<reference evidence="2 3" key="1">
    <citation type="journal article" date="2019" name="G3 (Bethesda)">
        <title>Sequencing of a Wild Apple (Malus baccata) Genome Unravels the Differences Between Cultivated and Wild Apple Species Regarding Disease Resistance and Cold Tolerance.</title>
        <authorList>
            <person name="Chen X."/>
        </authorList>
    </citation>
    <scope>NUCLEOTIDE SEQUENCE [LARGE SCALE GENOMIC DNA]</scope>
    <source>
        <strain evidence="3">cv. Shandingzi</strain>
        <tissue evidence="2">Leaves</tissue>
    </source>
</reference>
<feature type="region of interest" description="Disordered" evidence="1">
    <location>
        <begin position="91"/>
        <end position="122"/>
    </location>
</feature>
<dbReference type="STRING" id="106549.A0A540MTZ2"/>
<sequence>MVWYKVRVVLDLVETRREPISKFPNPPKRICLPPGSQNSNSFATGPAPSQRCNCNCNCTSSEQPNRRRTVAASKIYHFIIIYMARKRGRKPVKQVASSPEPDLNVADDKEPQIEKQEAQFTDPEVERQISAIRAIRDVEIEHLLTELRLLRSYFTKEQLQTPLLQFFKDNYQNLSIVSNGENGQMEVQWLDKDGNVSMNDGIDLHKTLFRRLSMAYSGCSAAIPPLGGFEFSSKAERTSILGADNLQIRDFVSEETFDSLMLGKQDTLQTPGVSSQRLSIGMTPKTVRFPKPGEMLLSVHGSPLGVYKEDNMEAIHESEEG</sequence>